<keyword evidence="2" id="KW-1133">Transmembrane helix</keyword>
<evidence type="ECO:0000313" key="4">
    <source>
        <dbReference type="Proteomes" id="UP001527925"/>
    </source>
</evidence>
<feature type="compositionally biased region" description="Polar residues" evidence="1">
    <location>
        <begin position="1"/>
        <end position="29"/>
    </location>
</feature>
<organism evidence="3 4">
    <name type="scientific">Polyrhizophydium stewartii</name>
    <dbReference type="NCBI Taxonomy" id="2732419"/>
    <lineage>
        <taxon>Eukaryota</taxon>
        <taxon>Fungi</taxon>
        <taxon>Fungi incertae sedis</taxon>
        <taxon>Chytridiomycota</taxon>
        <taxon>Chytridiomycota incertae sedis</taxon>
        <taxon>Chytridiomycetes</taxon>
        <taxon>Rhizophydiales</taxon>
        <taxon>Rhizophydiales incertae sedis</taxon>
        <taxon>Polyrhizophydium</taxon>
    </lineage>
</organism>
<dbReference type="EMBL" id="JADGIZ020000002">
    <property type="protein sequence ID" value="KAL2919728.1"/>
    <property type="molecule type" value="Genomic_DNA"/>
</dbReference>
<feature type="transmembrane region" description="Helical" evidence="2">
    <location>
        <begin position="283"/>
        <end position="304"/>
    </location>
</feature>
<feature type="region of interest" description="Disordered" evidence="1">
    <location>
        <begin position="1"/>
        <end position="39"/>
    </location>
</feature>
<evidence type="ECO:0000313" key="3">
    <source>
        <dbReference type="EMBL" id="KAL2919728.1"/>
    </source>
</evidence>
<sequence>MQTGQLYPSAGQQYAPSQYSQHQAHQTSLHIGGGPAQAGRSDFVHQQQTLVDSMPVDVGGKRTPYMPLEYDGAPLQAPHAQQSPVYLGGLLLGSNLVTLVFTVFPVLVTLPDIDKRGWYVGDDVVRLLEPIVSLPFQLLILLESRIFTQRPMSSASRTALIAFLVSAAIYQQGAGFHSASNMFKHAVQTAIAEGTAGTPQYQLLLDIKSWIRDTWEHLISHYMYAVGGILISFVNAYAFSDYVVHDSLSRVRSSGGFRAVWIANTLVYGLIIGSVAIEFPKGSIVALALVVVYGFGVIGSFLYRREALGPRSFGRLPVLQSYFWSYVIALVIIAVWVGKNKGFASRNES</sequence>
<evidence type="ECO:0000256" key="2">
    <source>
        <dbReference type="SAM" id="Phobius"/>
    </source>
</evidence>
<protein>
    <submittedName>
        <fullName evidence="3">Uncharacterized protein</fullName>
    </submittedName>
</protein>
<comment type="caution">
    <text evidence="3">The sequence shown here is derived from an EMBL/GenBank/DDBJ whole genome shotgun (WGS) entry which is preliminary data.</text>
</comment>
<feature type="transmembrane region" description="Helical" evidence="2">
    <location>
        <begin position="222"/>
        <end position="244"/>
    </location>
</feature>
<feature type="transmembrane region" description="Helical" evidence="2">
    <location>
        <begin position="256"/>
        <end position="277"/>
    </location>
</feature>
<reference evidence="3 4" key="1">
    <citation type="submission" date="2023-09" db="EMBL/GenBank/DDBJ databases">
        <title>Pangenome analysis of Batrachochytrium dendrobatidis and related Chytrids.</title>
        <authorList>
            <person name="Yacoub M.N."/>
            <person name="Stajich J.E."/>
            <person name="James T.Y."/>
        </authorList>
    </citation>
    <scope>NUCLEOTIDE SEQUENCE [LARGE SCALE GENOMIC DNA]</scope>
    <source>
        <strain evidence="3 4">JEL0888</strain>
    </source>
</reference>
<feature type="transmembrane region" description="Helical" evidence="2">
    <location>
        <begin position="316"/>
        <end position="337"/>
    </location>
</feature>
<keyword evidence="2" id="KW-0472">Membrane</keyword>
<evidence type="ECO:0000256" key="1">
    <source>
        <dbReference type="SAM" id="MobiDB-lite"/>
    </source>
</evidence>
<proteinExistence type="predicted"/>
<keyword evidence="4" id="KW-1185">Reference proteome</keyword>
<dbReference type="Proteomes" id="UP001527925">
    <property type="component" value="Unassembled WGS sequence"/>
</dbReference>
<gene>
    <name evidence="3" type="ORF">HK105_200642</name>
</gene>
<name>A0ABR4NJP2_9FUNG</name>
<keyword evidence="2" id="KW-0812">Transmembrane</keyword>
<feature type="transmembrane region" description="Helical" evidence="2">
    <location>
        <begin position="85"/>
        <end position="104"/>
    </location>
</feature>
<accession>A0ABR4NJP2</accession>